<evidence type="ECO:0000259" key="1">
    <source>
        <dbReference type="Pfam" id="PF20243"/>
    </source>
</evidence>
<dbReference type="EMBL" id="JAERQJ010000001">
    <property type="protein sequence ID" value="MBL0681916.1"/>
    <property type="molecule type" value="Genomic_DNA"/>
</dbReference>
<gene>
    <name evidence="2" type="ORF">JJQ60_00165</name>
</gene>
<feature type="domain" description="Copper-binding protein MbnP-like" evidence="1">
    <location>
        <begin position="33"/>
        <end position="229"/>
    </location>
</feature>
<dbReference type="InterPro" id="IPR046863">
    <property type="entry name" value="MbnP-like_dom"/>
</dbReference>
<keyword evidence="3" id="KW-1185">Reference proteome</keyword>
<dbReference type="Pfam" id="PF20243">
    <property type="entry name" value="MbnP"/>
    <property type="match status" value="1"/>
</dbReference>
<organism evidence="2 3">
    <name type="scientific">Aquimarina mytili</name>
    <dbReference type="NCBI Taxonomy" id="874423"/>
    <lineage>
        <taxon>Bacteria</taxon>
        <taxon>Pseudomonadati</taxon>
        <taxon>Bacteroidota</taxon>
        <taxon>Flavobacteriia</taxon>
        <taxon>Flavobacteriales</taxon>
        <taxon>Flavobacteriaceae</taxon>
        <taxon>Aquimarina</taxon>
    </lineage>
</organism>
<dbReference type="PROSITE" id="PS51257">
    <property type="entry name" value="PROKAR_LIPOPROTEIN"/>
    <property type="match status" value="1"/>
</dbReference>
<accession>A0A936ZVS1</accession>
<dbReference type="RefSeq" id="WP_201915903.1">
    <property type="nucleotide sequence ID" value="NZ_BAABAX010000001.1"/>
</dbReference>
<comment type="caution">
    <text evidence="2">The sequence shown here is derived from an EMBL/GenBank/DDBJ whole genome shotgun (WGS) entry which is preliminary data.</text>
</comment>
<evidence type="ECO:0000313" key="2">
    <source>
        <dbReference type="EMBL" id="MBL0681916.1"/>
    </source>
</evidence>
<dbReference type="AlphaFoldDB" id="A0A936ZVS1"/>
<protein>
    <recommendedName>
        <fullName evidence="1">Copper-binding protein MbnP-like domain-containing protein</fullName>
    </recommendedName>
</protein>
<sequence>MKKIIYILFAIVISVLSCKDDDNNPIVPQETFGTVVLDFKNTINNQGIELGTDSYTNQSNEEYTISELKYIISNIVLIKANGEEFVYPVDRSYFVINEEVVASQKISLADISAGEYTKIKFGFGVEAAKYPFESGTADFIPTAEENGMLWSWSAGYKFLKFEGKYTFGANVDQDFVIHVGSHGATLDNYQEIIVELPNTLTIAESSSPEVAINVDIAKVFDSTNTHSLDKASNVQVDPVNAPIIAKNISTMFNVTSVTN</sequence>
<dbReference type="Proteomes" id="UP000651057">
    <property type="component" value="Unassembled WGS sequence"/>
</dbReference>
<name>A0A936ZVS1_9FLAO</name>
<evidence type="ECO:0000313" key="3">
    <source>
        <dbReference type="Proteomes" id="UP000651057"/>
    </source>
</evidence>
<reference evidence="2" key="1">
    <citation type="submission" date="2021-01" db="EMBL/GenBank/DDBJ databases">
        <authorList>
            <person name="Zhong Y.L."/>
        </authorList>
    </citation>
    <scope>NUCLEOTIDE SEQUENCE</scope>
    <source>
        <strain evidence="2">KCTC 23302</strain>
    </source>
</reference>
<proteinExistence type="predicted"/>